<protein>
    <submittedName>
        <fullName evidence="1">Uncharacterized protein</fullName>
    </submittedName>
</protein>
<proteinExistence type="predicted"/>
<gene>
    <name evidence="1" type="ORF">NCTC10616_00020</name>
</gene>
<reference evidence="1 2" key="1">
    <citation type="submission" date="2018-06" db="EMBL/GenBank/DDBJ databases">
        <authorList>
            <consortium name="Pathogen Informatics"/>
            <person name="Doyle S."/>
        </authorList>
    </citation>
    <scope>NUCLEOTIDE SEQUENCE [LARGE SCALE GENOMIC DNA]</scope>
    <source>
        <strain evidence="1 2">NCTC10616</strain>
    </source>
</reference>
<keyword evidence="2" id="KW-1185">Reference proteome</keyword>
<evidence type="ECO:0000313" key="1">
    <source>
        <dbReference type="EMBL" id="SUA16384.1"/>
    </source>
</evidence>
<sequence length="103" mass="11155">MCRYAPNTDNPETIPPVSGLSFESARAVKQCADAQNGIGCRPGILRPAEGARRGAVYRNQIRIGITTYLKFGLSGTVNRVGRLASPKASCISSVWIFRNTSIR</sequence>
<name>A0A378VHW7_NEILA</name>
<evidence type="ECO:0000313" key="2">
    <source>
        <dbReference type="Proteomes" id="UP000254193"/>
    </source>
</evidence>
<dbReference type="EMBL" id="UGRO01000002">
    <property type="protein sequence ID" value="SUA16384.1"/>
    <property type="molecule type" value="Genomic_DNA"/>
</dbReference>
<dbReference type="Proteomes" id="UP000254193">
    <property type="component" value="Unassembled WGS sequence"/>
</dbReference>
<accession>A0A378VHW7</accession>
<organism evidence="1 2">
    <name type="scientific">Neisseria lactamica</name>
    <dbReference type="NCBI Taxonomy" id="486"/>
    <lineage>
        <taxon>Bacteria</taxon>
        <taxon>Pseudomonadati</taxon>
        <taxon>Pseudomonadota</taxon>
        <taxon>Betaproteobacteria</taxon>
        <taxon>Neisseriales</taxon>
        <taxon>Neisseriaceae</taxon>
        <taxon>Neisseria</taxon>
    </lineage>
</organism>
<dbReference type="AlphaFoldDB" id="A0A378VHW7"/>